<feature type="domain" description="RING-type" evidence="8">
    <location>
        <begin position="420"/>
        <end position="455"/>
    </location>
</feature>
<dbReference type="WBParaSite" id="HNAJ_0000791401-mRNA-1">
    <property type="protein sequence ID" value="HNAJ_0000791401-mRNA-1"/>
    <property type="gene ID" value="HNAJ_0000791401"/>
</dbReference>
<sequence>MHPCVRVFTAAAAAAATGVCTSCYLPLIGPTCFFASHIYLVFCALVSYCDQMPWLLDEARPDGFTPLHLAVLYGHTAIADCLLLLPPQAATSANTGRSSSTDHSISLAAVNVNAESALMLGGSSGATLGNRLTPLHLAVQKGNAPIVCLLLAHGALPCVKDASGKSPLDLSLAMLKRSIKPTITEQTAPNDANLTEQSGSSQRVVTEGNRIELSMVPFLASVARYLVTCADITNHPSMPQNEEDQSLHSLPSSLRSRIESVVQTALNSGISVLLLISSCLVAAVGLQSRSSESSSDNQITPPPCLSTLEDSVLELALQQCFLEACLASTSSTAVTNSETSALNDFFTADNRSESRVLQSGTVSPTGSSMSIANFLVPSEWSANGPPMMSAEMMTQQQLQQPKPADLPLNLDELGEELRECMVCSSRDRAALLSPCGHIVACQNCTQLLKKCIICRQSVDAYREIPACRECTFRPAVTLTRTCNHFLVCRECLIPRVSRLNRALEAAGDDDDEQSKPEWLLAETESEQRRQQLLLSLFNAGELCPDGMCPECGQAVSAVWSIEVAVSGRCGIERVLAPPSTSVRSSLIPANATQDLLVPITVSQASTVWVTSENNQAVEASTMNPRCLVPKSVYNATLRQTLPRCTQAGGSNARPNNMRPSGSVVSSGQSSSKELKRLQHELQAMREQTRCPICLDRSRNLVFMCGHATCQWCGDQVAVCPICRRTVTGRIGRLAHMLRIQTMEEHNFVSGWLEKNVLNRSVRWYTSGSMLTSPFGEFIWSGWPTDKQAIRPSLYELWFDTPPTASDVGTWPANRDKLVYGSNGVSWGWYIDTSTELRPYICQAPTLNAKFLQPTDRTISFGQNDTQSISRGPCFVKQPSDAWYVSGIDVDNFVQFTCIANGNPIPNYRWYRLNLVGGSSGLRPQRTLINPLNSTTGRIAISGGNLVIHYPSSSADSEHYQCEAYNRYGSILSQTAKVVFGQLETFPKHPRRTRTVAAYQSVTIPCDPPAHSPRDSLIYSFYMRKGQSLEPIVLTARPGVFVSQAQALIGFSEATTQDTGIYICMVTMYQLGSRPSDSPKSPDMPLEVMESNYRTQEPRIYDSFPAIWPSDPIRGRAVRIECFAGGSVQSGPLQYTWRRMDGVGIPKTWIKEGGRVIDIPHAQPEDQAVYECSVTDAKGSVAQPRTVSLQIRALPYFTNRAKDEIISIGSTVNMVCEAEGIPKPIQFWLRNGMYVRDLIASGQLDGTKYVLNDGTSAPATLTISNVGLTDSAMFNCLAVNSLGTVTSSGELRVLAFPPNFQKNPMVPVLGMVGKSAIMTCQPEAAPTANITWYFNGAAITPDTSSMNTTSGEPTCAKTYCTLPSGNLLVHQLTKIQEGTFECRAQNQYGMANTSAYLTVIDPVVISLQPQNTIVDVNSTVIVPCKATVSSFLDVNYAWYYEDVEIKFDRMDIDARRYETTQFLRPYDRDFGFLHIINIQLYDAGRYTCEVQTPLSRISATAYILVAGPPGPCAGVEAATIPDTELVIVNWTKGADHFHPIEYYIIEARVLDRPWNVVVGRLNESAEIEIGINTNRRTMTIGNLYSNIQYQLRIRAVNAKGVGEASSPSRGIITLPKPPTKMVRNVTGGGGKEGTLVVKWEPLSYFEQNGESFHYVLNWRAWGDLEYTTVKVYDPTPVPGTTWVQYTVSLPVLRYYKPYEVTLQPVNKQGAGPVTDPVVVMSAARLPVTAPRNQQANQYNGSALFITWEPPLLSGEEGPILGYRIIYWRRNLECLGIESDIERFEQGQRRTLYGSDLTSGFIIGLDQDIYYCVAVQAFNTAGDGPPSGFAEQTTYKLWPQSFPTIVQLNSTNYPRTVRVNWKGVQTTLNEEAVLGYRIRYWLVGANYKEAHTDVDVRLRTYGYVQNLEINKRYNLRVYAYSRAGVGKMSSPIVQFQMIPKDQCVPGASWGKFLLIFDQNTSRTSISFITFEITEIEHHVLNHPRHWSIGVRIIEAVFQLRFLDAGKWSILKWSEEDARLALGKRTIDDDKLLSPDEE</sequence>
<dbReference type="Pfam" id="PF00023">
    <property type="entry name" value="Ank"/>
    <property type="match status" value="1"/>
</dbReference>
<evidence type="ECO:0000256" key="5">
    <source>
        <dbReference type="PROSITE-ProRule" id="PRU00023"/>
    </source>
</evidence>
<dbReference type="InterPro" id="IPR013083">
    <property type="entry name" value="Znf_RING/FYVE/PHD"/>
</dbReference>
<feature type="repeat" description="ANK" evidence="5">
    <location>
        <begin position="130"/>
        <end position="162"/>
    </location>
</feature>
<evidence type="ECO:0000259" key="9">
    <source>
        <dbReference type="PROSITE" id="PS50835"/>
    </source>
</evidence>
<evidence type="ECO:0000256" key="1">
    <source>
        <dbReference type="ARBA" id="ARBA00022737"/>
    </source>
</evidence>
<dbReference type="SMART" id="SM00248">
    <property type="entry name" value="ANK"/>
    <property type="match status" value="2"/>
</dbReference>
<dbReference type="InterPro" id="IPR013783">
    <property type="entry name" value="Ig-like_fold"/>
</dbReference>
<dbReference type="Pfam" id="PF13895">
    <property type="entry name" value="Ig_2"/>
    <property type="match status" value="1"/>
</dbReference>
<dbReference type="SUPFAM" id="SSF48403">
    <property type="entry name" value="Ankyrin repeat"/>
    <property type="match status" value="1"/>
</dbReference>
<feature type="domain" description="Fibronectin type-III" evidence="10">
    <location>
        <begin position="1840"/>
        <end position="1939"/>
    </location>
</feature>
<feature type="domain" description="RING-type" evidence="8">
    <location>
        <begin position="690"/>
        <end position="723"/>
    </location>
</feature>
<dbReference type="Pfam" id="PF13920">
    <property type="entry name" value="zf-C3HC4_3"/>
    <property type="match status" value="2"/>
</dbReference>
<dbReference type="SMART" id="SM00409">
    <property type="entry name" value="IG"/>
    <property type="match status" value="6"/>
</dbReference>
<feature type="region of interest" description="Disordered" evidence="7">
    <location>
        <begin position="645"/>
        <end position="669"/>
    </location>
</feature>
<keyword evidence="12" id="KW-1185">Reference proteome</keyword>
<dbReference type="GO" id="GO:0008270">
    <property type="term" value="F:zinc ion binding"/>
    <property type="evidence" value="ECO:0007669"/>
    <property type="project" value="UniProtKB-KW"/>
</dbReference>
<reference evidence="11 12" key="2">
    <citation type="submission" date="2018-11" db="EMBL/GenBank/DDBJ databases">
        <authorList>
            <consortium name="Pathogen Informatics"/>
        </authorList>
    </citation>
    <scope>NUCLEOTIDE SEQUENCE [LARGE SCALE GENOMIC DNA]</scope>
</reference>
<dbReference type="STRING" id="102285.A0A0R3TL26"/>
<dbReference type="PANTHER" id="PTHR44170">
    <property type="entry name" value="PROTEIN SIDEKICK"/>
    <property type="match status" value="1"/>
</dbReference>
<name>A0A0R3TL26_RODNA</name>
<dbReference type="SMART" id="SM00060">
    <property type="entry name" value="FN3"/>
    <property type="match status" value="4"/>
</dbReference>
<dbReference type="CDD" id="cd00063">
    <property type="entry name" value="FN3"/>
    <property type="match status" value="4"/>
</dbReference>
<dbReference type="Proteomes" id="UP000278807">
    <property type="component" value="Unassembled WGS sequence"/>
</dbReference>
<dbReference type="SMART" id="SM00408">
    <property type="entry name" value="IGc2"/>
    <property type="match status" value="5"/>
</dbReference>
<dbReference type="EMBL" id="UZAE01012151">
    <property type="protein sequence ID" value="VDO03770.1"/>
    <property type="molecule type" value="Genomic_DNA"/>
</dbReference>
<feature type="repeat" description="ANK" evidence="5">
    <location>
        <begin position="62"/>
        <end position="83"/>
    </location>
</feature>
<protein>
    <submittedName>
        <fullName evidence="13">RING-type E3 ubiquitin transferase</fullName>
    </submittedName>
</protein>
<dbReference type="SUPFAM" id="SSF49265">
    <property type="entry name" value="Fibronectin type III"/>
    <property type="match status" value="2"/>
</dbReference>
<evidence type="ECO:0000256" key="7">
    <source>
        <dbReference type="SAM" id="MobiDB-lite"/>
    </source>
</evidence>
<dbReference type="InterPro" id="IPR001841">
    <property type="entry name" value="Znf_RING"/>
</dbReference>
<evidence type="ECO:0000313" key="11">
    <source>
        <dbReference type="EMBL" id="VDO03770.1"/>
    </source>
</evidence>
<dbReference type="PROSITE" id="PS50835">
    <property type="entry name" value="IG_LIKE"/>
    <property type="match status" value="5"/>
</dbReference>
<dbReference type="OrthoDB" id="3666223at2759"/>
<dbReference type="Pfam" id="PF00041">
    <property type="entry name" value="fn3"/>
    <property type="match status" value="3"/>
</dbReference>
<dbReference type="PROSITE" id="PS50088">
    <property type="entry name" value="ANK_REPEAT"/>
    <property type="match status" value="2"/>
</dbReference>
<dbReference type="PROSITE" id="PS50297">
    <property type="entry name" value="ANK_REP_REGION"/>
    <property type="match status" value="2"/>
</dbReference>
<dbReference type="Pfam" id="PF13857">
    <property type="entry name" value="Ank_5"/>
    <property type="match status" value="1"/>
</dbReference>
<feature type="compositionally biased region" description="Low complexity" evidence="7">
    <location>
        <begin position="660"/>
        <end position="669"/>
    </location>
</feature>
<dbReference type="InterPro" id="IPR036179">
    <property type="entry name" value="Ig-like_dom_sf"/>
</dbReference>
<feature type="domain" description="Ig-like" evidence="9">
    <location>
        <begin position="1194"/>
        <end position="1291"/>
    </location>
</feature>
<organism evidence="13">
    <name type="scientific">Rodentolepis nana</name>
    <name type="common">Dwarf tapeworm</name>
    <name type="synonym">Hymenolepis nana</name>
    <dbReference type="NCBI Taxonomy" id="102285"/>
    <lineage>
        <taxon>Eukaryota</taxon>
        <taxon>Metazoa</taxon>
        <taxon>Spiralia</taxon>
        <taxon>Lophotrochozoa</taxon>
        <taxon>Platyhelminthes</taxon>
        <taxon>Cestoda</taxon>
        <taxon>Eucestoda</taxon>
        <taxon>Cyclophyllidea</taxon>
        <taxon>Hymenolepididae</taxon>
        <taxon>Rodentolepis</taxon>
    </lineage>
</organism>
<evidence type="ECO:0000256" key="4">
    <source>
        <dbReference type="ARBA" id="ARBA00023157"/>
    </source>
</evidence>
<keyword evidence="2 6" id="KW-0863">Zinc-finger</keyword>
<dbReference type="InterPro" id="IPR036116">
    <property type="entry name" value="FN3_sf"/>
</dbReference>
<dbReference type="Gene3D" id="2.60.40.10">
    <property type="entry name" value="Immunoglobulins"/>
    <property type="match status" value="10"/>
</dbReference>
<keyword evidence="3" id="KW-0862">Zinc</keyword>
<evidence type="ECO:0000313" key="13">
    <source>
        <dbReference type="WBParaSite" id="HNAJ_0000791401-mRNA-1"/>
    </source>
</evidence>
<dbReference type="InterPro" id="IPR002110">
    <property type="entry name" value="Ankyrin_rpt"/>
</dbReference>
<proteinExistence type="predicted"/>
<evidence type="ECO:0000256" key="2">
    <source>
        <dbReference type="ARBA" id="ARBA00022771"/>
    </source>
</evidence>
<dbReference type="InterPro" id="IPR003961">
    <property type="entry name" value="FN3_dom"/>
</dbReference>
<dbReference type="FunFam" id="2.60.40.10:FF:000052">
    <property type="entry name" value="Contactin 1"/>
    <property type="match status" value="1"/>
</dbReference>
<dbReference type="CDD" id="cd00037">
    <property type="entry name" value="CLECT"/>
    <property type="match status" value="1"/>
</dbReference>
<evidence type="ECO:0000259" key="10">
    <source>
        <dbReference type="PROSITE" id="PS50853"/>
    </source>
</evidence>
<dbReference type="InterPro" id="IPR003599">
    <property type="entry name" value="Ig_sub"/>
</dbReference>
<keyword evidence="4" id="KW-1015">Disulfide bond</keyword>
<dbReference type="CDD" id="cd16727">
    <property type="entry name" value="RING-HC_MIB1_rpt3"/>
    <property type="match status" value="1"/>
</dbReference>
<dbReference type="SUPFAM" id="SSF57850">
    <property type="entry name" value="RING/U-box"/>
    <property type="match status" value="1"/>
</dbReference>
<dbReference type="GO" id="GO:0098609">
    <property type="term" value="P:cell-cell adhesion"/>
    <property type="evidence" value="ECO:0007669"/>
    <property type="project" value="TreeGrafter"/>
</dbReference>
<dbReference type="PANTHER" id="PTHR44170:SF6">
    <property type="entry name" value="CONTACTIN"/>
    <property type="match status" value="1"/>
</dbReference>
<feature type="domain" description="Fibronectin type-III" evidence="10">
    <location>
        <begin position="1728"/>
        <end position="1835"/>
    </location>
</feature>
<feature type="domain" description="Ig-like" evidence="9">
    <location>
        <begin position="872"/>
        <end position="978"/>
    </location>
</feature>
<feature type="compositionally biased region" description="Polar residues" evidence="7">
    <location>
        <begin position="645"/>
        <end position="659"/>
    </location>
</feature>
<feature type="domain" description="Ig-like" evidence="9">
    <location>
        <begin position="1297"/>
        <end position="1397"/>
    </location>
</feature>
<evidence type="ECO:0000313" key="12">
    <source>
        <dbReference type="Proteomes" id="UP000278807"/>
    </source>
</evidence>
<dbReference type="Pfam" id="PF07679">
    <property type="entry name" value="I-set"/>
    <property type="match status" value="2"/>
</dbReference>
<dbReference type="PROSITE" id="PS50853">
    <property type="entry name" value="FN3"/>
    <property type="match status" value="4"/>
</dbReference>
<dbReference type="FunFam" id="2.60.40.10:FF:000035">
    <property type="entry name" value="Contactin 1"/>
    <property type="match status" value="1"/>
</dbReference>
<dbReference type="Gene3D" id="3.30.40.10">
    <property type="entry name" value="Zinc/RING finger domain, C3HC4 (zinc finger)"/>
    <property type="match status" value="2"/>
</dbReference>
<dbReference type="InterPro" id="IPR003598">
    <property type="entry name" value="Ig_sub2"/>
</dbReference>
<reference evidence="13" key="1">
    <citation type="submission" date="2016-04" db="UniProtKB">
        <authorList>
            <consortium name="WormBaseParasite"/>
        </authorList>
    </citation>
    <scope>IDENTIFICATION</scope>
</reference>
<feature type="domain" description="Ig-like" evidence="9">
    <location>
        <begin position="1097"/>
        <end position="1187"/>
    </location>
</feature>
<dbReference type="SMART" id="SM00184">
    <property type="entry name" value="RING"/>
    <property type="match status" value="3"/>
</dbReference>
<dbReference type="InterPro" id="IPR036770">
    <property type="entry name" value="Ankyrin_rpt-contain_sf"/>
</dbReference>
<feature type="domain" description="Fibronectin type-III" evidence="10">
    <location>
        <begin position="1507"/>
        <end position="1616"/>
    </location>
</feature>
<dbReference type="PROSITE" id="PS50089">
    <property type="entry name" value="ZF_RING_2"/>
    <property type="match status" value="2"/>
</dbReference>
<dbReference type="Gene3D" id="1.25.40.20">
    <property type="entry name" value="Ankyrin repeat-containing domain"/>
    <property type="match status" value="1"/>
</dbReference>
<gene>
    <name evidence="11" type="ORF">HNAJ_LOCUS7910</name>
</gene>
<feature type="domain" description="Fibronectin type-III" evidence="10">
    <location>
        <begin position="1620"/>
        <end position="1723"/>
    </location>
</feature>
<dbReference type="InterPro" id="IPR013098">
    <property type="entry name" value="Ig_I-set"/>
</dbReference>
<accession>A0A0R3TL26</accession>
<dbReference type="InterPro" id="IPR007110">
    <property type="entry name" value="Ig-like_dom"/>
</dbReference>
<dbReference type="SUPFAM" id="SSF48726">
    <property type="entry name" value="Immunoglobulin"/>
    <property type="match status" value="5"/>
</dbReference>
<keyword evidence="1" id="KW-0677">Repeat</keyword>
<feature type="domain" description="Ig-like" evidence="9">
    <location>
        <begin position="1401"/>
        <end position="1497"/>
    </location>
</feature>
<keyword evidence="5" id="KW-0040">ANK repeat</keyword>
<keyword evidence="2 6" id="KW-0479">Metal-binding</keyword>
<evidence type="ECO:0000259" key="8">
    <source>
        <dbReference type="PROSITE" id="PS50089"/>
    </source>
</evidence>
<evidence type="ECO:0000256" key="3">
    <source>
        <dbReference type="ARBA" id="ARBA00022833"/>
    </source>
</evidence>
<evidence type="ECO:0000256" key="6">
    <source>
        <dbReference type="PROSITE-ProRule" id="PRU00175"/>
    </source>
</evidence>